<evidence type="ECO:0000256" key="3">
    <source>
        <dbReference type="ARBA" id="ARBA00022989"/>
    </source>
</evidence>
<feature type="transmembrane region" description="Helical" evidence="6">
    <location>
        <begin position="138"/>
        <end position="160"/>
    </location>
</feature>
<feature type="transmembrane region" description="Helical" evidence="6">
    <location>
        <begin position="221"/>
        <end position="240"/>
    </location>
</feature>
<reference evidence="7 8" key="1">
    <citation type="journal article" date="2019" name="Int. J. Syst. Evol. Microbiol.">
        <title>The Global Catalogue of Microorganisms (GCM) 10K type strain sequencing project: providing services to taxonomists for standard genome sequencing and annotation.</title>
        <authorList>
            <consortium name="The Broad Institute Genomics Platform"/>
            <consortium name="The Broad Institute Genome Sequencing Center for Infectious Disease"/>
            <person name="Wu L."/>
            <person name="Ma J."/>
        </authorList>
    </citation>
    <scope>NUCLEOTIDE SEQUENCE [LARGE SCALE GENOMIC DNA]</scope>
    <source>
        <strain evidence="7 8">XZYJT29</strain>
    </source>
</reference>
<name>A0ABD5Y499_9EURY</name>
<dbReference type="SMART" id="SM01415">
    <property type="entry name" value="DUF106"/>
    <property type="match status" value="1"/>
</dbReference>
<keyword evidence="3 6" id="KW-1133">Transmembrane helix</keyword>
<dbReference type="PANTHER" id="PTHR42198:SF1">
    <property type="entry name" value="INTEGRAL MEMBRANE PROTEIN"/>
    <property type="match status" value="1"/>
</dbReference>
<dbReference type="Proteomes" id="UP001596432">
    <property type="component" value="Unassembled WGS sequence"/>
</dbReference>
<evidence type="ECO:0000256" key="4">
    <source>
        <dbReference type="ARBA" id="ARBA00023136"/>
    </source>
</evidence>
<evidence type="ECO:0000256" key="6">
    <source>
        <dbReference type="SAM" id="Phobius"/>
    </source>
</evidence>
<sequence length="305" mass="32566">MEDSLREALESDDALGDAAVVVLDRAESGDGTIAWVDVSDAVPAEQWGRLLEREVVVATEGGFVVDDPDAVRAAVGDRDPAEATVDGDTAAGDESDGWSTADKLAGVAALSLMASYQVPMARDAVGSTAHLLFGPVEAVLPFGATVALLAVATTVVSTTLRRRLTDGNPQERLKARMDTVSERLDAARERGDDDAVERLQSRQQELMLEQLGALKQMLRPMVYAMLVTIPVFLWITWLTANPAAAITPAAQVLPLAGRVVWTARLVGPIQVWTAWYIACSVLSGLAGKRVAKRVDPVVADYRSAF</sequence>
<feature type="region of interest" description="Disordered" evidence="5">
    <location>
        <begin position="76"/>
        <end position="97"/>
    </location>
</feature>
<dbReference type="EMBL" id="JBHTAS010000001">
    <property type="protein sequence ID" value="MFC7140170.1"/>
    <property type="molecule type" value="Genomic_DNA"/>
</dbReference>
<evidence type="ECO:0000256" key="2">
    <source>
        <dbReference type="ARBA" id="ARBA00022692"/>
    </source>
</evidence>
<keyword evidence="8" id="KW-1185">Reference proteome</keyword>
<keyword evidence="4 6" id="KW-0472">Membrane</keyword>
<protein>
    <submittedName>
        <fullName evidence="7">DUF106 domain-containing protein</fullName>
    </submittedName>
</protein>
<comment type="subcellular location">
    <subcellularLocation>
        <location evidence="1">Membrane</location>
        <topology evidence="1">Multi-pass membrane protein</topology>
    </subcellularLocation>
</comment>
<gene>
    <name evidence="7" type="ORF">ACFQMA_10035</name>
</gene>
<accession>A0ABD5Y499</accession>
<dbReference type="Pfam" id="PF01956">
    <property type="entry name" value="EMC3_TMCO1"/>
    <property type="match status" value="1"/>
</dbReference>
<evidence type="ECO:0000313" key="7">
    <source>
        <dbReference type="EMBL" id="MFC7140170.1"/>
    </source>
</evidence>
<evidence type="ECO:0000313" key="8">
    <source>
        <dbReference type="Proteomes" id="UP001596432"/>
    </source>
</evidence>
<comment type="caution">
    <text evidence="7">The sequence shown here is derived from an EMBL/GenBank/DDBJ whole genome shotgun (WGS) entry which is preliminary data.</text>
</comment>
<dbReference type="GO" id="GO:0016020">
    <property type="term" value="C:membrane"/>
    <property type="evidence" value="ECO:0007669"/>
    <property type="project" value="UniProtKB-SubCell"/>
</dbReference>
<keyword evidence="2 6" id="KW-0812">Transmembrane</keyword>
<evidence type="ECO:0000256" key="5">
    <source>
        <dbReference type="SAM" id="MobiDB-lite"/>
    </source>
</evidence>
<proteinExistence type="predicted"/>
<dbReference type="PANTHER" id="PTHR42198">
    <property type="entry name" value="INTEGRAL MEMBRANE PROTEIN"/>
    <property type="match status" value="1"/>
</dbReference>
<dbReference type="RefSeq" id="WP_274325737.1">
    <property type="nucleotide sequence ID" value="NZ_CP118158.1"/>
</dbReference>
<evidence type="ECO:0000256" key="1">
    <source>
        <dbReference type="ARBA" id="ARBA00004141"/>
    </source>
</evidence>
<dbReference type="GeneID" id="78820448"/>
<dbReference type="AlphaFoldDB" id="A0ABD5Y499"/>
<dbReference type="InterPro" id="IPR002809">
    <property type="entry name" value="EMC3/TMCO1"/>
</dbReference>
<feature type="transmembrane region" description="Helical" evidence="6">
    <location>
        <begin position="260"/>
        <end position="285"/>
    </location>
</feature>
<organism evidence="7 8">
    <name type="scientific">Halosimplex aquaticum</name>
    <dbReference type="NCBI Taxonomy" id="3026162"/>
    <lineage>
        <taxon>Archaea</taxon>
        <taxon>Methanobacteriati</taxon>
        <taxon>Methanobacteriota</taxon>
        <taxon>Stenosarchaea group</taxon>
        <taxon>Halobacteria</taxon>
        <taxon>Halobacteriales</taxon>
        <taxon>Haloarculaceae</taxon>
        <taxon>Halosimplex</taxon>
    </lineage>
</organism>
<dbReference type="InterPro" id="IPR038978">
    <property type="entry name" value="MJ0935"/>
</dbReference>